<dbReference type="STRING" id="109895.A0A507E4R9"/>
<organism evidence="2 3">
    <name type="scientific">Powellomyces hirtus</name>
    <dbReference type="NCBI Taxonomy" id="109895"/>
    <lineage>
        <taxon>Eukaryota</taxon>
        <taxon>Fungi</taxon>
        <taxon>Fungi incertae sedis</taxon>
        <taxon>Chytridiomycota</taxon>
        <taxon>Chytridiomycota incertae sedis</taxon>
        <taxon>Chytridiomycetes</taxon>
        <taxon>Spizellomycetales</taxon>
        <taxon>Powellomycetaceae</taxon>
        <taxon>Powellomyces</taxon>
    </lineage>
</organism>
<name>A0A507E4R9_9FUNG</name>
<feature type="chain" id="PRO_5021406244" description="Fe/B12 periplasmic-binding domain-containing protein" evidence="1">
    <location>
        <begin position="22"/>
        <end position="327"/>
    </location>
</feature>
<proteinExistence type="predicted"/>
<sequence>MSPLLLHGFLIFVQVSVLPSATEMLCLIGAEGLLVGRSHEDNYPPSISDRPILTGQKTTFTTSADVDRQVSESLASGQSLYTLDTVLLEKLKPQVILTQDLCNVCAIDLQTVTRVAQKMKPSPEVVTLNPMSLQNVLSNILEVGRAVGMDEEAGDACKKLNKRIESAIALGQELLASSGGVRKRVAFLEWTDPIFPGGHWTPQLIEMAGACHPIAPATCEEGAGPSKRTRAQAVIDSRPEIIIVCPCGLNLEDAKRETGLAMKLEWWPEMTKYCQKIAVVDGDAMFNRPGPRLVDALEWLVGFVHDRPDIIPAEFPFELWPAETYKR</sequence>
<protein>
    <recommendedName>
        <fullName evidence="4">Fe/B12 periplasmic-binding domain-containing protein</fullName>
    </recommendedName>
</protein>
<dbReference type="Proteomes" id="UP000318582">
    <property type="component" value="Unassembled WGS sequence"/>
</dbReference>
<dbReference type="Gene3D" id="3.40.50.1980">
    <property type="entry name" value="Nitrogenase molybdenum iron protein domain"/>
    <property type="match status" value="2"/>
</dbReference>
<evidence type="ECO:0000313" key="2">
    <source>
        <dbReference type="EMBL" id="TPX58711.1"/>
    </source>
</evidence>
<dbReference type="PANTHER" id="PTHR42860:SF1">
    <property type="entry name" value="VITAMIN B12-BINDING PROTEIN"/>
    <property type="match status" value="1"/>
</dbReference>
<dbReference type="PANTHER" id="PTHR42860">
    <property type="entry name" value="VITAMIN B12-BINDING PROTEIN"/>
    <property type="match status" value="1"/>
</dbReference>
<dbReference type="InterPro" id="IPR051030">
    <property type="entry name" value="Vitamin_B12-ABC_binding"/>
</dbReference>
<gene>
    <name evidence="2" type="ORF">PhCBS80983_g02970</name>
</gene>
<accession>A0A507E4R9</accession>
<evidence type="ECO:0000313" key="3">
    <source>
        <dbReference type="Proteomes" id="UP000318582"/>
    </source>
</evidence>
<comment type="caution">
    <text evidence="2">The sequence shown here is derived from an EMBL/GenBank/DDBJ whole genome shotgun (WGS) entry which is preliminary data.</text>
</comment>
<reference evidence="2 3" key="1">
    <citation type="journal article" date="2019" name="Sci. Rep.">
        <title>Comparative genomics of chytrid fungi reveal insights into the obligate biotrophic and pathogenic lifestyle of Synchytrium endobioticum.</title>
        <authorList>
            <person name="van de Vossenberg B.T.L.H."/>
            <person name="Warris S."/>
            <person name="Nguyen H.D.T."/>
            <person name="van Gent-Pelzer M.P.E."/>
            <person name="Joly D.L."/>
            <person name="van de Geest H.C."/>
            <person name="Bonants P.J.M."/>
            <person name="Smith D.S."/>
            <person name="Levesque C.A."/>
            <person name="van der Lee T.A.J."/>
        </authorList>
    </citation>
    <scope>NUCLEOTIDE SEQUENCE [LARGE SCALE GENOMIC DNA]</scope>
    <source>
        <strain evidence="2 3">CBS 809.83</strain>
    </source>
</reference>
<dbReference type="SUPFAM" id="SSF53807">
    <property type="entry name" value="Helical backbone' metal receptor"/>
    <property type="match status" value="1"/>
</dbReference>
<keyword evidence="1" id="KW-0732">Signal</keyword>
<evidence type="ECO:0000256" key="1">
    <source>
        <dbReference type="SAM" id="SignalP"/>
    </source>
</evidence>
<evidence type="ECO:0008006" key="4">
    <source>
        <dbReference type="Google" id="ProtNLM"/>
    </source>
</evidence>
<keyword evidence="3" id="KW-1185">Reference proteome</keyword>
<feature type="signal peptide" evidence="1">
    <location>
        <begin position="1"/>
        <end position="21"/>
    </location>
</feature>
<dbReference type="AlphaFoldDB" id="A0A507E4R9"/>
<dbReference type="EMBL" id="QEAQ01000033">
    <property type="protein sequence ID" value="TPX58711.1"/>
    <property type="molecule type" value="Genomic_DNA"/>
</dbReference>